<evidence type="ECO:0000313" key="2">
    <source>
        <dbReference type="EMBL" id="MCL6684427.1"/>
    </source>
</evidence>
<proteinExistence type="predicted"/>
<feature type="domain" description="NADP-dependent oxidoreductase" evidence="1">
    <location>
        <begin position="18"/>
        <end position="322"/>
    </location>
</feature>
<dbReference type="SUPFAM" id="SSF51430">
    <property type="entry name" value="NAD(P)-linked oxidoreductase"/>
    <property type="match status" value="1"/>
</dbReference>
<dbReference type="Pfam" id="PF00248">
    <property type="entry name" value="Aldo_ket_red"/>
    <property type="match status" value="1"/>
</dbReference>
<dbReference type="CDD" id="cd19081">
    <property type="entry name" value="AKR_AKR9C1"/>
    <property type="match status" value="1"/>
</dbReference>
<evidence type="ECO:0000313" key="3">
    <source>
        <dbReference type="Proteomes" id="UP001165363"/>
    </source>
</evidence>
<organism evidence="2 3">
    <name type="scientific">Sphingomonas alba</name>
    <dbReference type="NCBI Taxonomy" id="2908208"/>
    <lineage>
        <taxon>Bacteria</taxon>
        <taxon>Pseudomonadati</taxon>
        <taxon>Pseudomonadota</taxon>
        <taxon>Alphaproteobacteria</taxon>
        <taxon>Sphingomonadales</taxon>
        <taxon>Sphingomonadaceae</taxon>
        <taxon>Sphingomonas</taxon>
    </lineage>
</organism>
<comment type="caution">
    <text evidence="2">The sequence shown here is derived from an EMBL/GenBank/DDBJ whole genome shotgun (WGS) entry which is preliminary data.</text>
</comment>
<protein>
    <submittedName>
        <fullName evidence="2">Aldo/keto reductase</fullName>
    </submittedName>
</protein>
<dbReference type="PANTHER" id="PTHR43364:SF6">
    <property type="entry name" value="OXIDOREDUCTASE-RELATED"/>
    <property type="match status" value="1"/>
</dbReference>
<keyword evidence="3" id="KW-1185">Reference proteome</keyword>
<dbReference type="Gene3D" id="3.20.20.100">
    <property type="entry name" value="NADP-dependent oxidoreductase domain"/>
    <property type="match status" value="1"/>
</dbReference>
<sequence length="324" mass="34845">MANIEKRPIGTSKLKVAPLALGGNVFGWTADEATSFRILDAFVDAGGNMIDTADVYSAWVPGHQGGESETIIGHWLKRDPSKRQKVVIATKVGYYDGKMVDGEYVPALDPAVIVKSCDASLERLGIDTIDVYYQHKDDLKVPLAESLKTFDDLAKAGKIKAIGLSNFEPDRFAEACIIARVDGFPAVSAFQPWYNMMERGKYEGALRDVAIKEGLGVFPFYSLANGFLTGKYRSKDDLKKSVRGGRSEQYLDGKGPKVLAALEEVAAETGAALASVALAWTAAQPTITAPIASATSVEQADELIASMTLELSEDQLARISEASA</sequence>
<reference evidence="2" key="1">
    <citation type="submission" date="2022-05" db="EMBL/GenBank/DDBJ databases">
        <authorList>
            <person name="Jo J.-H."/>
            <person name="Im W.-T."/>
        </authorList>
    </citation>
    <scope>NUCLEOTIDE SEQUENCE</scope>
    <source>
        <strain evidence="2">SE158</strain>
    </source>
</reference>
<dbReference type="InterPro" id="IPR023210">
    <property type="entry name" value="NADP_OxRdtase_dom"/>
</dbReference>
<dbReference type="EMBL" id="JAMGBD010000002">
    <property type="protein sequence ID" value="MCL6684427.1"/>
    <property type="molecule type" value="Genomic_DNA"/>
</dbReference>
<dbReference type="PANTHER" id="PTHR43364">
    <property type="entry name" value="NADH-SPECIFIC METHYLGLYOXAL REDUCTASE-RELATED"/>
    <property type="match status" value="1"/>
</dbReference>
<name>A0ABT0RPP0_9SPHN</name>
<dbReference type="PROSITE" id="PS00062">
    <property type="entry name" value="ALDOKETO_REDUCTASE_2"/>
    <property type="match status" value="1"/>
</dbReference>
<dbReference type="InterPro" id="IPR020471">
    <property type="entry name" value="AKR"/>
</dbReference>
<evidence type="ECO:0000259" key="1">
    <source>
        <dbReference type="Pfam" id="PF00248"/>
    </source>
</evidence>
<gene>
    <name evidence="2" type="ORF">LZ536_11035</name>
</gene>
<dbReference type="InterPro" id="IPR050523">
    <property type="entry name" value="AKR_Detox_Biosynth"/>
</dbReference>
<dbReference type="Proteomes" id="UP001165363">
    <property type="component" value="Unassembled WGS sequence"/>
</dbReference>
<dbReference type="RefSeq" id="WP_249848838.1">
    <property type="nucleotide sequence ID" value="NZ_JAMGBD010000002.1"/>
</dbReference>
<dbReference type="PRINTS" id="PR00069">
    <property type="entry name" value="ALDKETRDTASE"/>
</dbReference>
<accession>A0ABT0RPP0</accession>
<dbReference type="InterPro" id="IPR018170">
    <property type="entry name" value="Aldo/ket_reductase_CS"/>
</dbReference>
<dbReference type="InterPro" id="IPR036812">
    <property type="entry name" value="NAD(P)_OxRdtase_dom_sf"/>
</dbReference>